<accession>A0A3S0RXQ3</accession>
<dbReference type="InterPro" id="IPR002508">
    <property type="entry name" value="MurNAc-LAA_cat"/>
</dbReference>
<dbReference type="Proteomes" id="UP000287910">
    <property type="component" value="Unassembled WGS sequence"/>
</dbReference>
<dbReference type="PANTHER" id="PTHR30404">
    <property type="entry name" value="N-ACETYLMURAMOYL-L-ALANINE AMIDASE"/>
    <property type="match status" value="1"/>
</dbReference>
<protein>
    <submittedName>
        <fullName evidence="3">N-acetylmuramoyl-L-alanine amidase</fullName>
    </submittedName>
</protein>
<dbReference type="InterPro" id="IPR050695">
    <property type="entry name" value="N-acetylmuramoyl_amidase_3"/>
</dbReference>
<gene>
    <name evidence="3" type="ORF">EK386_02105</name>
</gene>
<dbReference type="RefSeq" id="WP_126657364.1">
    <property type="nucleotide sequence ID" value="NZ_RYYR01000002.1"/>
</dbReference>
<comment type="caution">
    <text evidence="3">The sequence shown here is derived from an EMBL/GenBank/DDBJ whole genome shotgun (WGS) entry which is preliminary data.</text>
</comment>
<evidence type="ECO:0000256" key="1">
    <source>
        <dbReference type="ARBA" id="ARBA00022801"/>
    </source>
</evidence>
<dbReference type="GO" id="GO:0009253">
    <property type="term" value="P:peptidoglycan catabolic process"/>
    <property type="evidence" value="ECO:0007669"/>
    <property type="project" value="InterPro"/>
</dbReference>
<reference evidence="3 4" key="1">
    <citation type="submission" date="2018-12" db="EMBL/GenBank/DDBJ databases">
        <title>Lysinibacillus antri sp. nov., isolated from a cave soil.</title>
        <authorList>
            <person name="Narsing Rao M.P."/>
            <person name="Zhang H."/>
            <person name="Dong Z.-Y."/>
            <person name="Niu X.-K."/>
            <person name="Zhang K."/>
            <person name="Fang B.-Z."/>
            <person name="Kang Y.-Q."/>
            <person name="Xiao M."/>
            <person name="Li W.-J."/>
        </authorList>
    </citation>
    <scope>NUCLEOTIDE SEQUENCE [LARGE SCALE GENOMIC DNA]</scope>
    <source>
        <strain evidence="3 4">SYSU K30002</strain>
    </source>
</reference>
<evidence type="ECO:0000259" key="2">
    <source>
        <dbReference type="SMART" id="SM00646"/>
    </source>
</evidence>
<name>A0A3S0RXQ3_9BACI</name>
<dbReference type="PANTHER" id="PTHR30404:SF0">
    <property type="entry name" value="N-ACETYLMURAMOYL-L-ALANINE AMIDASE AMIC"/>
    <property type="match status" value="1"/>
</dbReference>
<organism evidence="3 4">
    <name type="scientific">Lysinibacillus antri</name>
    <dbReference type="NCBI Taxonomy" id="2498145"/>
    <lineage>
        <taxon>Bacteria</taxon>
        <taxon>Bacillati</taxon>
        <taxon>Bacillota</taxon>
        <taxon>Bacilli</taxon>
        <taxon>Bacillales</taxon>
        <taxon>Bacillaceae</taxon>
        <taxon>Lysinibacillus</taxon>
    </lineage>
</organism>
<dbReference type="SMART" id="SM00646">
    <property type="entry name" value="Ami_3"/>
    <property type="match status" value="1"/>
</dbReference>
<evidence type="ECO:0000313" key="3">
    <source>
        <dbReference type="EMBL" id="RUL56447.1"/>
    </source>
</evidence>
<feature type="domain" description="MurNAc-LAA" evidence="2">
    <location>
        <begin position="66"/>
        <end position="179"/>
    </location>
</feature>
<evidence type="ECO:0000313" key="4">
    <source>
        <dbReference type="Proteomes" id="UP000287910"/>
    </source>
</evidence>
<sequence>MIKVGYDAGHGLSTPGKCTPDGEKEWSFNDKIARAFAKELSIYSGVASKRFDDPTGKRDVPLDERTDGANNWGANYYISFHHNGNTSKWGNWTGVETFIYVGDQPKSLALAKAIHPAVVKAYGLRDRGIKQENLHIVRETKMPAILIEGGFMDSTIDIKKLRDDQVLENAGRMIAQAFAKFCGLKKASVPKKEETEVAQQFLNETGRNECKEMIKRGVEECLFTSKHENVDKYNDTELISYSMAYLNRKTK</sequence>
<dbReference type="GO" id="GO:0030288">
    <property type="term" value="C:outer membrane-bounded periplasmic space"/>
    <property type="evidence" value="ECO:0007669"/>
    <property type="project" value="TreeGrafter"/>
</dbReference>
<proteinExistence type="predicted"/>
<dbReference type="EMBL" id="RYYR01000002">
    <property type="protein sequence ID" value="RUL56447.1"/>
    <property type="molecule type" value="Genomic_DNA"/>
</dbReference>
<dbReference type="Gene3D" id="3.40.630.40">
    <property type="entry name" value="Zn-dependent exopeptidases"/>
    <property type="match status" value="1"/>
</dbReference>
<dbReference type="GO" id="GO:0008745">
    <property type="term" value="F:N-acetylmuramoyl-L-alanine amidase activity"/>
    <property type="evidence" value="ECO:0007669"/>
    <property type="project" value="InterPro"/>
</dbReference>
<keyword evidence="1" id="KW-0378">Hydrolase</keyword>
<dbReference type="SUPFAM" id="SSF53187">
    <property type="entry name" value="Zn-dependent exopeptidases"/>
    <property type="match status" value="1"/>
</dbReference>
<dbReference type="CDD" id="cd02696">
    <property type="entry name" value="MurNAc-LAA"/>
    <property type="match status" value="1"/>
</dbReference>
<dbReference type="Pfam" id="PF01520">
    <property type="entry name" value="Amidase_3"/>
    <property type="match status" value="1"/>
</dbReference>
<dbReference type="AlphaFoldDB" id="A0A3S0RXQ3"/>
<keyword evidence="4" id="KW-1185">Reference proteome</keyword>